<dbReference type="RefSeq" id="WP_386024799.1">
    <property type="nucleotide sequence ID" value="NZ_JBHUHX010000013.1"/>
</dbReference>
<accession>A0ABW4Y729</accession>
<evidence type="ECO:0000256" key="2">
    <source>
        <dbReference type="ARBA" id="ARBA00001941"/>
    </source>
</evidence>
<dbReference type="PROSITE" id="PS00801">
    <property type="entry name" value="TRANSKETOLASE_1"/>
    <property type="match status" value="1"/>
</dbReference>
<dbReference type="InterPro" id="IPR005478">
    <property type="entry name" value="Transketolase_bac-like"/>
</dbReference>
<dbReference type="PANTHER" id="PTHR43522">
    <property type="entry name" value="TRANSKETOLASE"/>
    <property type="match status" value="1"/>
</dbReference>
<dbReference type="InterPro" id="IPR055152">
    <property type="entry name" value="Transketolase-like_C_2"/>
</dbReference>
<comment type="cofactor">
    <cofactor evidence="1">
        <name>Ca(2+)</name>
        <dbReference type="ChEBI" id="CHEBI:29108"/>
    </cofactor>
</comment>
<dbReference type="CDD" id="cd02012">
    <property type="entry name" value="TPP_TK"/>
    <property type="match status" value="1"/>
</dbReference>
<dbReference type="Gene3D" id="3.40.50.920">
    <property type="match status" value="1"/>
</dbReference>
<evidence type="ECO:0000256" key="5">
    <source>
        <dbReference type="ARBA" id="ARBA00013152"/>
    </source>
</evidence>
<comment type="catalytic activity">
    <reaction evidence="11 13">
        <text>D-sedoheptulose 7-phosphate + D-glyceraldehyde 3-phosphate = aldehydo-D-ribose 5-phosphate + D-xylulose 5-phosphate</text>
        <dbReference type="Rhea" id="RHEA:10508"/>
        <dbReference type="ChEBI" id="CHEBI:57483"/>
        <dbReference type="ChEBI" id="CHEBI:57737"/>
        <dbReference type="ChEBI" id="CHEBI:58273"/>
        <dbReference type="ChEBI" id="CHEBI:59776"/>
        <dbReference type="EC" id="2.2.1.1"/>
    </reaction>
</comment>
<comment type="cofactor">
    <cofactor evidence="2">
        <name>Co(2+)</name>
        <dbReference type="ChEBI" id="CHEBI:48828"/>
    </cofactor>
</comment>
<dbReference type="Pfam" id="PF00456">
    <property type="entry name" value="Transketolase_N"/>
    <property type="match status" value="1"/>
</dbReference>
<dbReference type="CDD" id="cd07033">
    <property type="entry name" value="TPP_PYR_DXS_TK_like"/>
    <property type="match status" value="1"/>
</dbReference>
<comment type="similarity">
    <text evidence="3 13">Belongs to the transketolase family.</text>
</comment>
<gene>
    <name evidence="15" type="primary">tkt</name>
    <name evidence="15" type="ORF">ACFSJC_06325</name>
</gene>
<proteinExistence type="inferred from homology"/>
<dbReference type="GO" id="GO:0004802">
    <property type="term" value="F:transketolase activity"/>
    <property type="evidence" value="ECO:0007669"/>
    <property type="project" value="UniProtKB-EC"/>
</dbReference>
<evidence type="ECO:0000313" key="15">
    <source>
        <dbReference type="EMBL" id="MFD2111452.1"/>
    </source>
</evidence>
<evidence type="ECO:0000256" key="11">
    <source>
        <dbReference type="ARBA" id="ARBA00049473"/>
    </source>
</evidence>
<comment type="cofactor">
    <cofactor evidence="13">
        <name>Mg(2+)</name>
        <dbReference type="ChEBI" id="CHEBI:18420"/>
    </cofactor>
    <cofactor evidence="13">
        <name>Ca(2+)</name>
        <dbReference type="ChEBI" id="CHEBI:29108"/>
    </cofactor>
    <cofactor evidence="13">
        <name>Mn(2+)</name>
        <dbReference type="ChEBI" id="CHEBI:29035"/>
    </cofactor>
    <cofactor evidence="13">
        <name>Co(2+)</name>
        <dbReference type="ChEBI" id="CHEBI:48828"/>
    </cofactor>
    <text evidence="13">Binds 1 Mg(2+) ion per subunit. Can also utilize other divalent metal cations, such as Ca(2+), Mn(2+) and Co(2+).</text>
</comment>
<dbReference type="EC" id="2.2.1.1" evidence="5 12"/>
<protein>
    <recommendedName>
        <fullName evidence="5 12">Transketolase</fullName>
        <ecNumber evidence="5 12">2.2.1.1</ecNumber>
    </recommendedName>
</protein>
<dbReference type="SUPFAM" id="SSF52922">
    <property type="entry name" value="TK C-terminal domain-like"/>
    <property type="match status" value="1"/>
</dbReference>
<keyword evidence="16" id="KW-1185">Reference proteome</keyword>
<evidence type="ECO:0000313" key="16">
    <source>
        <dbReference type="Proteomes" id="UP001597337"/>
    </source>
</evidence>
<evidence type="ECO:0000256" key="7">
    <source>
        <dbReference type="ARBA" id="ARBA00022723"/>
    </source>
</evidence>
<comment type="subunit">
    <text evidence="4 13">Homodimer.</text>
</comment>
<dbReference type="InterPro" id="IPR049557">
    <property type="entry name" value="Transketolase_CS"/>
</dbReference>
<evidence type="ECO:0000256" key="6">
    <source>
        <dbReference type="ARBA" id="ARBA00022679"/>
    </source>
</evidence>
<keyword evidence="8 13" id="KW-0106">Calcium</keyword>
<dbReference type="InterPro" id="IPR009014">
    <property type="entry name" value="Transketo_C/PFOR_II"/>
</dbReference>
<dbReference type="Pfam" id="PF02779">
    <property type="entry name" value="Transket_pyr"/>
    <property type="match status" value="1"/>
</dbReference>
<evidence type="ECO:0000256" key="13">
    <source>
        <dbReference type="RuleBase" id="RU004996"/>
    </source>
</evidence>
<name>A0ABW4Y729_9GAMM</name>
<dbReference type="SUPFAM" id="SSF52518">
    <property type="entry name" value="Thiamin diphosphate-binding fold (THDP-binding)"/>
    <property type="match status" value="2"/>
</dbReference>
<dbReference type="InterPro" id="IPR033247">
    <property type="entry name" value="Transketolase_fam"/>
</dbReference>
<comment type="cofactor">
    <cofactor evidence="13">
        <name>thiamine diphosphate</name>
        <dbReference type="ChEBI" id="CHEBI:58937"/>
    </cofactor>
    <text evidence="13">Binds 1 thiamine pyrophosphate per subunit.</text>
</comment>
<dbReference type="InterPro" id="IPR005474">
    <property type="entry name" value="Transketolase_N"/>
</dbReference>
<evidence type="ECO:0000256" key="3">
    <source>
        <dbReference type="ARBA" id="ARBA00007131"/>
    </source>
</evidence>
<evidence type="ECO:0000256" key="12">
    <source>
        <dbReference type="NCBIfam" id="TIGR00232"/>
    </source>
</evidence>
<evidence type="ECO:0000259" key="14">
    <source>
        <dbReference type="SMART" id="SM00861"/>
    </source>
</evidence>
<feature type="domain" description="Transketolase-like pyrimidine-binding" evidence="14">
    <location>
        <begin position="361"/>
        <end position="532"/>
    </location>
</feature>
<dbReference type="Proteomes" id="UP001597337">
    <property type="component" value="Unassembled WGS sequence"/>
</dbReference>
<evidence type="ECO:0000256" key="9">
    <source>
        <dbReference type="ARBA" id="ARBA00022842"/>
    </source>
</evidence>
<dbReference type="InterPro" id="IPR029061">
    <property type="entry name" value="THDP-binding"/>
</dbReference>
<dbReference type="EMBL" id="JBHUHX010000013">
    <property type="protein sequence ID" value="MFD2111452.1"/>
    <property type="molecule type" value="Genomic_DNA"/>
</dbReference>
<evidence type="ECO:0000256" key="10">
    <source>
        <dbReference type="ARBA" id="ARBA00023052"/>
    </source>
</evidence>
<dbReference type="Pfam" id="PF22613">
    <property type="entry name" value="Transketolase_C_1"/>
    <property type="match status" value="1"/>
</dbReference>
<comment type="caution">
    <text evidence="15">The sequence shown here is derived from an EMBL/GenBank/DDBJ whole genome shotgun (WGS) entry which is preliminary data.</text>
</comment>
<dbReference type="NCBIfam" id="TIGR00232">
    <property type="entry name" value="tktlase_bact"/>
    <property type="match status" value="1"/>
</dbReference>
<evidence type="ECO:0000256" key="8">
    <source>
        <dbReference type="ARBA" id="ARBA00022837"/>
    </source>
</evidence>
<dbReference type="SMART" id="SM00861">
    <property type="entry name" value="Transket_pyr"/>
    <property type="match status" value="1"/>
</dbReference>
<evidence type="ECO:0000256" key="1">
    <source>
        <dbReference type="ARBA" id="ARBA00001913"/>
    </source>
</evidence>
<comment type="function">
    <text evidence="13">Catalyzes the transfer of a two-carbon ketol group from a ketose donor to an aldose acceptor, via a covalent intermediate with the cofactor thiamine pyrophosphate.</text>
</comment>
<dbReference type="InterPro" id="IPR020826">
    <property type="entry name" value="Transketolase_BS"/>
</dbReference>
<sequence>MSSRKELANAIRALAMDAVQKANSGHPGAPMGMADIAEVLWNDFMTHNPANPDWADRDRFVLSNGHGSMLIYSLLHLTGYDLGIEDLKQFRQLHSKTPGHPEYGYAPGVETTTGPLGQGITNAVGMALAEKTLAAQFNKPGHEIVDHYTYAFLGDGCLMEGISHEACSLAGALGLGKLIAFYDDNNISIDGEVRGHGDTPGWFLDDTPKRFEAYGWHVIPKVDGHDPEAVKAAIEQARAIDDKPTLICCQTIIGFGSPNKQGKEECHGAALGEDEIALTRENLGWNHPPFVIPESIYQNWDARERGAAAEASWDKRFAAYAKDYPTEAAEFKRRMSGDLPADWSEKADAFIASVVEKAETIASRKASQNTLNGFGPLLPELLGGSADLAGSNLTLWKGCKGIAPKDASGNYVFYGVREFGMSAIMNGIALHGGFVPYGATFLMFSEYARNALRMAALMKIPTIFVYTHDSIGLGEDGPTHQPVEQIPTLRMIPNMSVWRPCDAVESAVSWKLAIERKSGPSCLIFSRQNLAHMTRSEAQIADIARGGYVLRDCEGTPDAIIIATGSEVDLAVKAAEAMSDTAIRVVSMPSTNAFDAQDAAYKESVLPKAVTARIAVEAAVTDGWWKYVGSQGAVLGIDRFGESAPAGALMKEFGFTVEKLVETVKGVL</sequence>
<dbReference type="InterPro" id="IPR005475">
    <property type="entry name" value="Transketolase-like_Pyr-bd"/>
</dbReference>
<dbReference type="PANTHER" id="PTHR43522:SF2">
    <property type="entry name" value="TRANSKETOLASE 1-RELATED"/>
    <property type="match status" value="1"/>
</dbReference>
<organism evidence="15 16">
    <name type="scientific">Thiorhodococcus fuscus</name>
    <dbReference type="NCBI Taxonomy" id="527200"/>
    <lineage>
        <taxon>Bacteria</taxon>
        <taxon>Pseudomonadati</taxon>
        <taxon>Pseudomonadota</taxon>
        <taxon>Gammaproteobacteria</taxon>
        <taxon>Chromatiales</taxon>
        <taxon>Chromatiaceae</taxon>
        <taxon>Thiorhodococcus</taxon>
    </lineage>
</organism>
<reference evidence="16" key="1">
    <citation type="journal article" date="2019" name="Int. J. Syst. Evol. Microbiol.">
        <title>The Global Catalogue of Microorganisms (GCM) 10K type strain sequencing project: providing services to taxonomists for standard genome sequencing and annotation.</title>
        <authorList>
            <consortium name="The Broad Institute Genomics Platform"/>
            <consortium name="The Broad Institute Genome Sequencing Center for Infectious Disease"/>
            <person name="Wu L."/>
            <person name="Ma J."/>
        </authorList>
    </citation>
    <scope>NUCLEOTIDE SEQUENCE [LARGE SCALE GENOMIC DNA]</scope>
    <source>
        <strain evidence="16">KACC 12597</strain>
    </source>
</reference>
<keyword evidence="9 13" id="KW-0460">Magnesium</keyword>
<keyword evidence="10 13" id="KW-0786">Thiamine pyrophosphate</keyword>
<dbReference type="PROSITE" id="PS00802">
    <property type="entry name" value="TRANSKETOLASE_2"/>
    <property type="match status" value="1"/>
</dbReference>
<keyword evidence="7 13" id="KW-0479">Metal-binding</keyword>
<evidence type="ECO:0000256" key="4">
    <source>
        <dbReference type="ARBA" id="ARBA00011738"/>
    </source>
</evidence>
<keyword evidence="6 13" id="KW-0808">Transferase</keyword>
<dbReference type="Gene3D" id="3.40.50.970">
    <property type="match status" value="2"/>
</dbReference>